<dbReference type="RefSeq" id="WP_166953520.1">
    <property type="nucleotide sequence ID" value="NZ_JAASQI010000006.1"/>
</dbReference>
<organism evidence="1 2">
    <name type="scientific">Pseudochelatococcus lubricantis</name>
    <dbReference type="NCBI Taxonomy" id="1538102"/>
    <lineage>
        <taxon>Bacteria</taxon>
        <taxon>Pseudomonadati</taxon>
        <taxon>Pseudomonadota</taxon>
        <taxon>Alphaproteobacteria</taxon>
        <taxon>Hyphomicrobiales</taxon>
        <taxon>Chelatococcaceae</taxon>
        <taxon>Pseudochelatococcus</taxon>
    </lineage>
</organism>
<dbReference type="PANTHER" id="PTHR11941:SF54">
    <property type="entry name" value="ENOYL-COA HYDRATASE, MITOCHONDRIAL"/>
    <property type="match status" value="1"/>
</dbReference>
<reference evidence="1 2" key="1">
    <citation type="submission" date="2020-03" db="EMBL/GenBank/DDBJ databases">
        <title>Genomic Encyclopedia of Type Strains, Phase IV (KMG-IV): sequencing the most valuable type-strain genomes for metagenomic binning, comparative biology and taxonomic classification.</title>
        <authorList>
            <person name="Goeker M."/>
        </authorList>
    </citation>
    <scope>NUCLEOTIDE SEQUENCE [LARGE SCALE GENOMIC DNA]</scope>
    <source>
        <strain evidence="1 2">DSM 103870</strain>
    </source>
</reference>
<proteinExistence type="predicted"/>
<accession>A0ABX0V0P2</accession>
<dbReference type="InterPro" id="IPR029045">
    <property type="entry name" value="ClpP/crotonase-like_dom_sf"/>
</dbReference>
<dbReference type="Pfam" id="PF00378">
    <property type="entry name" value="ECH_1"/>
    <property type="match status" value="1"/>
</dbReference>
<name>A0ABX0V0P2_9HYPH</name>
<dbReference type="CDD" id="cd06558">
    <property type="entry name" value="crotonase-like"/>
    <property type="match status" value="1"/>
</dbReference>
<dbReference type="Gene3D" id="3.90.226.10">
    <property type="entry name" value="2-enoyl-CoA Hydratase, Chain A, domain 1"/>
    <property type="match status" value="1"/>
</dbReference>
<evidence type="ECO:0000313" key="1">
    <source>
        <dbReference type="EMBL" id="NIJ58774.1"/>
    </source>
</evidence>
<dbReference type="Proteomes" id="UP001429580">
    <property type="component" value="Unassembled WGS sequence"/>
</dbReference>
<comment type="caution">
    <text evidence="1">The sequence shown here is derived from an EMBL/GenBank/DDBJ whole genome shotgun (WGS) entry which is preliminary data.</text>
</comment>
<keyword evidence="2" id="KW-1185">Reference proteome</keyword>
<evidence type="ECO:0000313" key="2">
    <source>
        <dbReference type="Proteomes" id="UP001429580"/>
    </source>
</evidence>
<dbReference type="PANTHER" id="PTHR11941">
    <property type="entry name" value="ENOYL-COA HYDRATASE-RELATED"/>
    <property type="match status" value="1"/>
</dbReference>
<protein>
    <submittedName>
        <fullName evidence="1">Enoyl-CoA hydratase/carnithine racemase</fullName>
    </submittedName>
</protein>
<sequence>MDDLRVETPGDGVRLLVLSRDARRNALSRKLIGALRDAVAAARVEGLRAIVIAAEGRVFSAGADFAELDGSVADIAFDEEMSALTASLRDSALISVVAINGACIGAGLDLALACDFRVASPDAIFALPAVRMGILYNPRRLAQILPRMSHAAATRLLLLAERLDCTDARIGGIVTHVADRPGADAVRERALEIAAAAVGLPSLAQEAAKAFVASCESPDFKVADWEARRLELLASDQRREALEQARTKK</sequence>
<dbReference type="InterPro" id="IPR001753">
    <property type="entry name" value="Enoyl-CoA_hydra/iso"/>
</dbReference>
<dbReference type="SUPFAM" id="SSF52096">
    <property type="entry name" value="ClpP/crotonase"/>
    <property type="match status" value="1"/>
</dbReference>
<dbReference type="EMBL" id="JAASQI010000006">
    <property type="protein sequence ID" value="NIJ58774.1"/>
    <property type="molecule type" value="Genomic_DNA"/>
</dbReference>
<gene>
    <name evidence="1" type="ORF">FHS82_002629</name>
</gene>